<dbReference type="InterPro" id="IPR002130">
    <property type="entry name" value="Cyclophilin-type_PPIase_dom"/>
</dbReference>
<dbReference type="RefSeq" id="WP_028254439.1">
    <property type="nucleotide sequence ID" value="NZ_CALXQD010000001.1"/>
</dbReference>
<comment type="catalytic activity">
    <reaction evidence="4">
        <text>[protein]-peptidylproline (omega=180) = [protein]-peptidylproline (omega=0)</text>
        <dbReference type="Rhea" id="RHEA:16237"/>
        <dbReference type="Rhea" id="RHEA-COMP:10747"/>
        <dbReference type="Rhea" id="RHEA-COMP:10748"/>
        <dbReference type="ChEBI" id="CHEBI:83833"/>
        <dbReference type="ChEBI" id="CHEBI:83834"/>
        <dbReference type="EC" id="5.2.1.8"/>
    </reaction>
</comment>
<evidence type="ECO:0000256" key="4">
    <source>
        <dbReference type="RuleBase" id="RU363019"/>
    </source>
</evidence>
<keyword evidence="2 4" id="KW-0697">Rotamase</keyword>
<evidence type="ECO:0000256" key="3">
    <source>
        <dbReference type="ARBA" id="ARBA00023235"/>
    </source>
</evidence>
<gene>
    <name evidence="6" type="ORF">H6A01_03075</name>
</gene>
<evidence type="ECO:0000259" key="5">
    <source>
        <dbReference type="PROSITE" id="PS50072"/>
    </source>
</evidence>
<dbReference type="InterPro" id="IPR029000">
    <property type="entry name" value="Cyclophilin-like_dom_sf"/>
</dbReference>
<comment type="similarity">
    <text evidence="4">Belongs to the cyclophilin-type PPIase family.</text>
</comment>
<dbReference type="PROSITE" id="PS00170">
    <property type="entry name" value="CSA_PPIASE_1"/>
    <property type="match status" value="1"/>
</dbReference>
<comment type="caution">
    <text evidence="6">The sequence shown here is derived from an EMBL/GenBank/DDBJ whole genome shotgun (WGS) entry which is preliminary data.</text>
</comment>
<evidence type="ECO:0000256" key="1">
    <source>
        <dbReference type="ARBA" id="ARBA00002388"/>
    </source>
</evidence>
<sequence length="207" mass="22342">MKLQRWMACLALSAVLFVTGACGNAPAEPATPSAEPKATAPTFDSTPVKDHYAVVTTNMGTFKIRLFGTKTPITVKNFDSLVTKGYYKDLTFHRVIDGFMIQGGDNKKGGPGYEIPDEFAKDLHFNAMGVVAMANRGPNTGNAQFFITLAPTPWLDNKHTIFGTVVQGMDVVEKIGKVPTDSHDAPKTPVVIQSITLEPMPDANPSK</sequence>
<dbReference type="GO" id="GO:0016853">
    <property type="term" value="F:isomerase activity"/>
    <property type="evidence" value="ECO:0007669"/>
    <property type="project" value="UniProtKB-KW"/>
</dbReference>
<evidence type="ECO:0000256" key="2">
    <source>
        <dbReference type="ARBA" id="ARBA00023110"/>
    </source>
</evidence>
<name>A0ABS2GDT0_9FIRM</name>
<dbReference type="Gene3D" id="2.40.100.10">
    <property type="entry name" value="Cyclophilin-like"/>
    <property type="match status" value="1"/>
</dbReference>
<feature type="chain" id="PRO_5044985150" description="Peptidyl-prolyl cis-trans isomerase" evidence="4">
    <location>
        <begin position="28"/>
        <end position="207"/>
    </location>
</feature>
<protein>
    <recommendedName>
        <fullName evidence="4">Peptidyl-prolyl cis-trans isomerase</fullName>
        <shortName evidence="4">PPIase</shortName>
        <ecNumber evidence="4">5.2.1.8</ecNumber>
    </recommendedName>
</protein>
<dbReference type="PANTHER" id="PTHR45625">
    <property type="entry name" value="PEPTIDYL-PROLYL CIS-TRANS ISOMERASE-RELATED"/>
    <property type="match status" value="1"/>
</dbReference>
<evidence type="ECO:0000313" key="7">
    <source>
        <dbReference type="Proteomes" id="UP000707138"/>
    </source>
</evidence>
<keyword evidence="4" id="KW-0732">Signal</keyword>
<feature type="domain" description="PPIase cyclophilin-type" evidence="5">
    <location>
        <begin position="57"/>
        <end position="197"/>
    </location>
</feature>
<dbReference type="SUPFAM" id="SSF50891">
    <property type="entry name" value="Cyclophilin-like"/>
    <property type="match status" value="1"/>
</dbReference>
<dbReference type="EMBL" id="JACJLA010000004">
    <property type="protein sequence ID" value="MBM6912314.1"/>
    <property type="molecule type" value="Genomic_DNA"/>
</dbReference>
<dbReference type="PANTHER" id="PTHR45625:SF4">
    <property type="entry name" value="PEPTIDYLPROLYL ISOMERASE DOMAIN AND WD REPEAT-CONTAINING PROTEIN 1"/>
    <property type="match status" value="1"/>
</dbReference>
<dbReference type="PROSITE" id="PS50072">
    <property type="entry name" value="CSA_PPIASE_2"/>
    <property type="match status" value="1"/>
</dbReference>
<accession>A0ABS2GDT0</accession>
<dbReference type="InterPro" id="IPR020892">
    <property type="entry name" value="Cyclophilin-type_PPIase_CS"/>
</dbReference>
<organism evidence="6 7">
    <name type="scientific">Veillonella magna</name>
    <dbReference type="NCBI Taxonomy" id="464322"/>
    <lineage>
        <taxon>Bacteria</taxon>
        <taxon>Bacillati</taxon>
        <taxon>Bacillota</taxon>
        <taxon>Negativicutes</taxon>
        <taxon>Veillonellales</taxon>
        <taxon>Veillonellaceae</taxon>
        <taxon>Veillonella</taxon>
    </lineage>
</organism>
<feature type="signal peptide" evidence="4">
    <location>
        <begin position="1"/>
        <end position="27"/>
    </location>
</feature>
<reference evidence="6 7" key="1">
    <citation type="journal article" date="2021" name="Sci. Rep.">
        <title>The distribution of antibiotic resistance genes in chicken gut microbiota commensals.</title>
        <authorList>
            <person name="Juricova H."/>
            <person name="Matiasovicova J."/>
            <person name="Kubasova T."/>
            <person name="Cejkova D."/>
            <person name="Rychlik I."/>
        </authorList>
    </citation>
    <scope>NUCLEOTIDE SEQUENCE [LARGE SCALE GENOMIC DNA]</scope>
    <source>
        <strain evidence="6 7">An537</strain>
    </source>
</reference>
<dbReference type="PROSITE" id="PS51257">
    <property type="entry name" value="PROKAR_LIPOPROTEIN"/>
    <property type="match status" value="1"/>
</dbReference>
<keyword evidence="7" id="KW-1185">Reference proteome</keyword>
<dbReference type="Proteomes" id="UP000707138">
    <property type="component" value="Unassembled WGS sequence"/>
</dbReference>
<dbReference type="InterPro" id="IPR044666">
    <property type="entry name" value="Cyclophilin_A-like"/>
</dbReference>
<dbReference type="Pfam" id="PF00160">
    <property type="entry name" value="Pro_isomerase"/>
    <property type="match status" value="1"/>
</dbReference>
<keyword evidence="3 4" id="KW-0413">Isomerase</keyword>
<proteinExistence type="inferred from homology"/>
<dbReference type="EC" id="5.2.1.8" evidence="4"/>
<dbReference type="CDD" id="cd00317">
    <property type="entry name" value="cyclophilin"/>
    <property type="match status" value="1"/>
</dbReference>
<comment type="function">
    <text evidence="1 4">PPIases accelerate the folding of proteins. It catalyzes the cis-trans isomerization of proline imidic peptide bonds in oligopeptides.</text>
</comment>
<evidence type="ECO:0000313" key="6">
    <source>
        <dbReference type="EMBL" id="MBM6912314.1"/>
    </source>
</evidence>
<dbReference type="PRINTS" id="PR00153">
    <property type="entry name" value="CSAPPISMRASE"/>
</dbReference>